<evidence type="ECO:0000313" key="3">
    <source>
        <dbReference type="Proteomes" id="UP001153148"/>
    </source>
</evidence>
<comment type="caution">
    <text evidence="2">The sequence shown here is derived from an EMBL/GenBank/DDBJ whole genome shotgun (WGS) entry which is preliminary data.</text>
</comment>
<evidence type="ECO:0000313" key="2">
    <source>
        <dbReference type="EMBL" id="CAG2061251.1"/>
    </source>
</evidence>
<accession>A0ABN7NZV4</accession>
<protein>
    <recommendedName>
        <fullName evidence="4">G-protein coupled receptors family 3 profile domain-containing protein</fullName>
    </recommendedName>
</protein>
<organism evidence="2 3">
    <name type="scientific">Timema podura</name>
    <name type="common">Walking stick</name>
    <dbReference type="NCBI Taxonomy" id="61482"/>
    <lineage>
        <taxon>Eukaryota</taxon>
        <taxon>Metazoa</taxon>
        <taxon>Ecdysozoa</taxon>
        <taxon>Arthropoda</taxon>
        <taxon>Hexapoda</taxon>
        <taxon>Insecta</taxon>
        <taxon>Pterygota</taxon>
        <taxon>Neoptera</taxon>
        <taxon>Polyneoptera</taxon>
        <taxon>Phasmatodea</taxon>
        <taxon>Timematodea</taxon>
        <taxon>Timematoidea</taxon>
        <taxon>Timematidae</taxon>
        <taxon>Timema</taxon>
    </lineage>
</organism>
<sequence>MKKRWLFAGPLISLSGVHKRVPTPDLRRHTCNNLDSLVMGEIGVRISVGFIASDDNQPWCVVKNLAFPGSAVTRKETTVLPMICHQNPGASSLGEEDRVSTSSSYEASPLRVRLRSCLVAEQDRCSDYMEAEIGPSYISHVKALTTSVMVGGIVVSCMVFLLCSELIFLFCRFRKNQINKMDTSTLFLHFFLPLFIAGLLLLPDYIGVVKSAPNCDIIVCCYVLLIRAVWGLSLPCSLVARPSGGQGGQTKVLLMGQAAVLCRGLAENWRPLAVGSLSLCRWQRRDT</sequence>
<feature type="transmembrane region" description="Helical" evidence="1">
    <location>
        <begin position="148"/>
        <end position="171"/>
    </location>
</feature>
<keyword evidence="1" id="KW-0812">Transmembrane</keyword>
<feature type="transmembrane region" description="Helical" evidence="1">
    <location>
        <begin position="183"/>
        <end position="202"/>
    </location>
</feature>
<evidence type="ECO:0008006" key="4">
    <source>
        <dbReference type="Google" id="ProtNLM"/>
    </source>
</evidence>
<keyword evidence="1" id="KW-0472">Membrane</keyword>
<evidence type="ECO:0000256" key="1">
    <source>
        <dbReference type="SAM" id="Phobius"/>
    </source>
</evidence>
<proteinExistence type="predicted"/>
<dbReference type="EMBL" id="CAJPIN010015141">
    <property type="protein sequence ID" value="CAG2061251.1"/>
    <property type="molecule type" value="Genomic_DNA"/>
</dbReference>
<keyword evidence="1" id="KW-1133">Transmembrane helix</keyword>
<reference evidence="2" key="1">
    <citation type="submission" date="2021-03" db="EMBL/GenBank/DDBJ databases">
        <authorList>
            <person name="Tran Van P."/>
        </authorList>
    </citation>
    <scope>NUCLEOTIDE SEQUENCE</scope>
</reference>
<keyword evidence="3" id="KW-1185">Reference proteome</keyword>
<dbReference type="Proteomes" id="UP001153148">
    <property type="component" value="Unassembled WGS sequence"/>
</dbReference>
<name>A0ABN7NZV4_TIMPD</name>
<gene>
    <name evidence="2" type="ORF">TPAB3V08_LOCUS8206</name>
</gene>